<reference evidence="7 8" key="1">
    <citation type="submission" date="2024-01" db="EMBL/GenBank/DDBJ databases">
        <title>Complete genome sequence of Citroniella saccharovorans strain M6.X9, isolated from human fecal sample.</title>
        <authorList>
            <person name="Cheng G."/>
            <person name="Westerholm M."/>
            <person name="Schnurer A."/>
        </authorList>
    </citation>
    <scope>NUCLEOTIDE SEQUENCE [LARGE SCALE GENOMIC DNA]</scope>
    <source>
        <strain evidence="7 8">DSM 29873</strain>
    </source>
</reference>
<keyword evidence="3 5" id="KW-1133">Transmembrane helix</keyword>
<dbReference type="AlphaFoldDB" id="A0AAW9MRX1"/>
<evidence type="ECO:0000256" key="3">
    <source>
        <dbReference type="ARBA" id="ARBA00022989"/>
    </source>
</evidence>
<feature type="transmembrane region" description="Helical" evidence="5">
    <location>
        <begin position="18"/>
        <end position="34"/>
    </location>
</feature>
<evidence type="ECO:0000259" key="6">
    <source>
        <dbReference type="Pfam" id="PF12698"/>
    </source>
</evidence>
<dbReference type="GO" id="GO:0140359">
    <property type="term" value="F:ABC-type transporter activity"/>
    <property type="evidence" value="ECO:0007669"/>
    <property type="project" value="InterPro"/>
</dbReference>
<evidence type="ECO:0000313" key="8">
    <source>
        <dbReference type="Proteomes" id="UP001357733"/>
    </source>
</evidence>
<feature type="transmembrane region" description="Helical" evidence="5">
    <location>
        <begin position="335"/>
        <end position="354"/>
    </location>
</feature>
<dbReference type="InterPro" id="IPR013525">
    <property type="entry name" value="ABC2_TM"/>
</dbReference>
<dbReference type="RefSeq" id="WP_324620044.1">
    <property type="nucleotide sequence ID" value="NZ_JAYKOT010000003.1"/>
</dbReference>
<evidence type="ECO:0000313" key="7">
    <source>
        <dbReference type="EMBL" id="MEB3429889.1"/>
    </source>
</evidence>
<comment type="caution">
    <text evidence="7">The sequence shown here is derived from an EMBL/GenBank/DDBJ whole genome shotgun (WGS) entry which is preliminary data.</text>
</comment>
<sequence>MSLFKSYFKILKENRKSLFIYIGIFMLFLFIAKIEDSNNKDILSIEKDISILDNLNNEQSKRLIKYLEKTTNVDLVDNFDENKIKDQIFFDKIAFFLIIDKDKLRYYAKENNASSFIIKEKIESYLNGLDNYKDFLSLDKIEEIIYDDIEYSYANQKGKEVKEISLSSMYKVIAYSFMALIFNAVYLGLKNFIDKNMMDRIVVSGLREKDFFIKIFAASLFFILILWIGINITIGAFFKVLFTKNWMLYALNQFIFIFPIIALGEIISLLVRNDQAVNAAFQLFALGTSFTSGAFIPQEMISSKILKFASFFPTYWLVEANKIVDNNLGIEKLTGPYSIMILQTIVFLALYLLISGRKKLFKSF</sequence>
<gene>
    <name evidence="7" type="ORF">VLK81_07700</name>
</gene>
<feature type="transmembrane region" description="Helical" evidence="5">
    <location>
        <begin position="246"/>
        <end position="264"/>
    </location>
</feature>
<evidence type="ECO:0000256" key="1">
    <source>
        <dbReference type="ARBA" id="ARBA00004141"/>
    </source>
</evidence>
<evidence type="ECO:0000256" key="4">
    <source>
        <dbReference type="ARBA" id="ARBA00023136"/>
    </source>
</evidence>
<dbReference type="Proteomes" id="UP001357733">
    <property type="component" value="Unassembled WGS sequence"/>
</dbReference>
<keyword evidence="4 5" id="KW-0472">Membrane</keyword>
<protein>
    <submittedName>
        <fullName evidence="7">ABC transporter permease</fullName>
    </submittedName>
</protein>
<evidence type="ECO:0000256" key="2">
    <source>
        <dbReference type="ARBA" id="ARBA00022692"/>
    </source>
</evidence>
<dbReference type="InterPro" id="IPR052902">
    <property type="entry name" value="ABC-2_transporter"/>
</dbReference>
<dbReference type="PANTHER" id="PTHR43027:SF1">
    <property type="entry name" value="DOXORUBICIN RESISTANCE ABC TRANSPORTER PERMEASE PROTEIN DRRC-RELATED"/>
    <property type="match status" value="1"/>
</dbReference>
<name>A0AAW9MRX1_9FIRM</name>
<dbReference type="GO" id="GO:0016020">
    <property type="term" value="C:membrane"/>
    <property type="evidence" value="ECO:0007669"/>
    <property type="project" value="UniProtKB-SubCell"/>
</dbReference>
<feature type="transmembrane region" description="Helical" evidence="5">
    <location>
        <begin position="211"/>
        <end position="234"/>
    </location>
</feature>
<accession>A0AAW9MRX1</accession>
<feature type="domain" description="ABC-2 type transporter transmembrane" evidence="6">
    <location>
        <begin position="20"/>
        <end position="352"/>
    </location>
</feature>
<proteinExistence type="predicted"/>
<dbReference type="Pfam" id="PF12698">
    <property type="entry name" value="ABC2_membrane_3"/>
    <property type="match status" value="1"/>
</dbReference>
<dbReference type="PANTHER" id="PTHR43027">
    <property type="entry name" value="DOXORUBICIN RESISTANCE ABC TRANSPORTER PERMEASE PROTEIN DRRC-RELATED"/>
    <property type="match status" value="1"/>
</dbReference>
<comment type="subcellular location">
    <subcellularLocation>
        <location evidence="1">Membrane</location>
        <topology evidence="1">Multi-pass membrane protein</topology>
    </subcellularLocation>
</comment>
<organism evidence="7 8">
    <name type="scientific">Citroniella saccharovorans</name>
    <dbReference type="NCBI Taxonomy" id="2053367"/>
    <lineage>
        <taxon>Bacteria</taxon>
        <taxon>Bacillati</taxon>
        <taxon>Bacillota</taxon>
        <taxon>Tissierellia</taxon>
        <taxon>Tissierellales</taxon>
        <taxon>Peptoniphilaceae</taxon>
        <taxon>Citroniella</taxon>
    </lineage>
</organism>
<feature type="transmembrane region" description="Helical" evidence="5">
    <location>
        <begin position="276"/>
        <end position="296"/>
    </location>
</feature>
<dbReference type="EMBL" id="JAYKOT010000003">
    <property type="protein sequence ID" value="MEB3429889.1"/>
    <property type="molecule type" value="Genomic_DNA"/>
</dbReference>
<keyword evidence="8" id="KW-1185">Reference proteome</keyword>
<evidence type="ECO:0000256" key="5">
    <source>
        <dbReference type="SAM" id="Phobius"/>
    </source>
</evidence>
<keyword evidence="2 5" id="KW-0812">Transmembrane</keyword>
<feature type="transmembrane region" description="Helical" evidence="5">
    <location>
        <begin position="172"/>
        <end position="190"/>
    </location>
</feature>